<proteinExistence type="predicted"/>
<evidence type="ECO:0000256" key="1">
    <source>
        <dbReference type="SAM" id="Phobius"/>
    </source>
</evidence>
<keyword evidence="1" id="KW-1133">Transmembrane helix</keyword>
<feature type="transmembrane region" description="Helical" evidence="1">
    <location>
        <begin position="39"/>
        <end position="57"/>
    </location>
</feature>
<accession>A0A0K1LQ99</accession>
<dbReference type="EMBL" id="KT001919">
    <property type="protein sequence ID" value="AKU44609.1"/>
    <property type="molecule type" value="Genomic_DNA"/>
</dbReference>
<dbReference type="Proteomes" id="UP000222117">
    <property type="component" value="Segment"/>
</dbReference>
<evidence type="ECO:0000313" key="3">
    <source>
        <dbReference type="Proteomes" id="UP000222117"/>
    </source>
</evidence>
<reference evidence="2 3" key="1">
    <citation type="journal article" date="2015" name="Genome Announc.">
        <title>Complete Genome Sequence of Klebsiella pneumoniae Carbapenemase-Producing K. pneumoniae Myophage Miro.</title>
        <authorList>
            <person name="Mijalis E.M."/>
            <person name="Lessor L.E."/>
            <person name="Cahill J.L."/>
            <person name="Rasche E.S."/>
            <person name="Kuty Everett G.F."/>
        </authorList>
    </citation>
    <scope>NUCLEOTIDE SEQUENCE [LARGE SCALE GENOMIC DNA]</scope>
</reference>
<name>A0A0K1LQ99_9CAUD</name>
<feature type="transmembrane region" description="Helical" evidence="1">
    <location>
        <begin position="7"/>
        <end position="27"/>
    </location>
</feature>
<keyword evidence="1" id="KW-0472">Membrane</keyword>
<protein>
    <submittedName>
        <fullName evidence="2">Uncharacterized protein</fullName>
    </submittedName>
</protein>
<organism evidence="2 3">
    <name type="scientific">Klebsiella phage Miro</name>
    <dbReference type="NCBI Taxonomy" id="1675608"/>
    <lineage>
        <taxon>Viruses</taxon>
        <taxon>Duplodnaviria</taxon>
        <taxon>Heunggongvirae</taxon>
        <taxon>Uroviricota</taxon>
        <taxon>Caudoviricetes</taxon>
        <taxon>Pantevenvirales</taxon>
        <taxon>Straboviridae</taxon>
        <taxon>Slopekvirus</taxon>
        <taxon>Klebsiella virus Miro</taxon>
    </lineage>
</organism>
<evidence type="ECO:0000313" key="2">
    <source>
        <dbReference type="EMBL" id="AKU44609.1"/>
    </source>
</evidence>
<sequence length="61" mass="6935">MDPIIALVAVGVLSYGVCAMITYLFGWCVFHVNGVERKLLLIILSVFWFVGIFYVCYEGRE</sequence>
<keyword evidence="1" id="KW-0812">Transmembrane</keyword>
<gene>
    <name evidence="2" type="ORF">CPT_Miro25</name>
</gene>